<evidence type="ECO:0000259" key="3">
    <source>
        <dbReference type="PROSITE" id="PS51866"/>
    </source>
</evidence>
<sequence>MRISARNSIKGTIKSITKGPVNSEVVLDIGNGVLLTSVITTHAVENLGLKEGNTAWALIKSSEVMIAVD</sequence>
<dbReference type="SUPFAM" id="SSF50331">
    <property type="entry name" value="MOP-like"/>
    <property type="match status" value="1"/>
</dbReference>
<dbReference type="InterPro" id="IPR005116">
    <property type="entry name" value="Transp-assoc_OB_typ1"/>
</dbReference>
<dbReference type="GO" id="GO:0005886">
    <property type="term" value="C:plasma membrane"/>
    <property type="evidence" value="ECO:0007669"/>
    <property type="project" value="UniProtKB-SubCell"/>
</dbReference>
<dbReference type="KEGG" id="mrtj:KHC33_14415"/>
<name>A0A8E7B166_9EURY</name>
<comment type="subcellular location">
    <subcellularLocation>
        <location evidence="1">Cell membrane</location>
        <topology evidence="1">Peripheral membrane protein</topology>
    </subcellularLocation>
</comment>
<gene>
    <name evidence="4" type="ORF">KHC33_14415</name>
</gene>
<keyword evidence="5" id="KW-1185">Reference proteome</keyword>
<organism evidence="4 5">
    <name type="scientific">Methanospirillum purgamenti</name>
    <dbReference type="NCBI Taxonomy" id="2834276"/>
    <lineage>
        <taxon>Archaea</taxon>
        <taxon>Methanobacteriati</taxon>
        <taxon>Methanobacteriota</taxon>
        <taxon>Stenosarchaea group</taxon>
        <taxon>Methanomicrobia</taxon>
        <taxon>Methanomicrobiales</taxon>
        <taxon>Methanospirillaceae</taxon>
        <taxon>Methanospirillum</taxon>
    </lineage>
</organism>
<evidence type="ECO:0000256" key="2">
    <source>
        <dbReference type="ARBA" id="ARBA00022505"/>
    </source>
</evidence>
<dbReference type="PROSITE" id="PS51866">
    <property type="entry name" value="MOP"/>
    <property type="match status" value="1"/>
</dbReference>
<evidence type="ECO:0000313" key="4">
    <source>
        <dbReference type="EMBL" id="QVV88502.1"/>
    </source>
</evidence>
<dbReference type="InterPro" id="IPR004606">
    <property type="entry name" value="Mop_domain"/>
</dbReference>
<dbReference type="GeneID" id="65567546"/>
<evidence type="ECO:0000313" key="5">
    <source>
        <dbReference type="Proteomes" id="UP000680656"/>
    </source>
</evidence>
<reference evidence="4 5" key="1">
    <citation type="submission" date="2021-05" db="EMBL/GenBank/DDBJ databases">
        <title>A novel Methanospirillum isolate from a pyrite-forming mixed culture.</title>
        <authorList>
            <person name="Bunk B."/>
            <person name="Sproer C."/>
            <person name="Spring S."/>
            <person name="Pester M."/>
        </authorList>
    </citation>
    <scope>NUCLEOTIDE SEQUENCE [LARGE SCALE GENOMIC DNA]</scope>
    <source>
        <strain evidence="4 5">J.3.6.1-F.2.7.3</strain>
    </source>
</reference>
<dbReference type="Pfam" id="PF03459">
    <property type="entry name" value="TOBE"/>
    <property type="match status" value="1"/>
</dbReference>
<keyword evidence="2" id="KW-0500">Molybdenum</keyword>
<dbReference type="EMBL" id="CP075546">
    <property type="protein sequence ID" value="QVV88502.1"/>
    <property type="molecule type" value="Genomic_DNA"/>
</dbReference>
<protein>
    <submittedName>
        <fullName evidence="4">Molybdopterin-binding protein</fullName>
    </submittedName>
</protein>
<accession>A0A8E7B166</accession>
<feature type="domain" description="Mop" evidence="3">
    <location>
        <begin position="2"/>
        <end position="68"/>
    </location>
</feature>
<dbReference type="RefSeq" id="WP_214419311.1">
    <property type="nucleotide sequence ID" value="NZ_CP075546.1"/>
</dbReference>
<evidence type="ECO:0000256" key="1">
    <source>
        <dbReference type="ARBA" id="ARBA00004202"/>
    </source>
</evidence>
<dbReference type="AlphaFoldDB" id="A0A8E7B166"/>
<proteinExistence type="predicted"/>
<dbReference type="NCBIfam" id="TIGR00638">
    <property type="entry name" value="Mop"/>
    <property type="match status" value="1"/>
</dbReference>
<dbReference type="Proteomes" id="UP000680656">
    <property type="component" value="Chromosome"/>
</dbReference>
<dbReference type="GO" id="GO:0015689">
    <property type="term" value="P:molybdate ion transport"/>
    <property type="evidence" value="ECO:0007669"/>
    <property type="project" value="InterPro"/>
</dbReference>
<dbReference type="Gene3D" id="2.40.50.100">
    <property type="match status" value="1"/>
</dbReference>
<dbReference type="InterPro" id="IPR008995">
    <property type="entry name" value="Mo/tungstate-bd_C_term_dom"/>
</dbReference>